<reference evidence="3" key="2">
    <citation type="submission" date="2015-03" db="UniProtKB">
        <authorList>
            <consortium name="EnsemblPlants"/>
        </authorList>
    </citation>
    <scope>IDENTIFICATION</scope>
</reference>
<feature type="domain" description="TTF-type" evidence="2">
    <location>
        <begin position="157"/>
        <end position="240"/>
    </location>
</feature>
<dbReference type="STRING" id="109376.A0A0D3ANR1"/>
<dbReference type="EnsemblPlants" id="Bo2g056160.1">
    <property type="protein sequence ID" value="Bo2g056160.1"/>
    <property type="gene ID" value="Bo2g056160"/>
</dbReference>
<evidence type="ECO:0000256" key="1">
    <source>
        <dbReference type="SAM" id="MobiDB-lite"/>
    </source>
</evidence>
<evidence type="ECO:0000313" key="3">
    <source>
        <dbReference type="EnsemblPlants" id="Bo2g056160.1"/>
    </source>
</evidence>
<proteinExistence type="predicted"/>
<dbReference type="Proteomes" id="UP000032141">
    <property type="component" value="Chromosome C2"/>
</dbReference>
<dbReference type="SMART" id="SM00597">
    <property type="entry name" value="ZnF_TTF"/>
    <property type="match status" value="1"/>
</dbReference>
<sequence length="280" mass="32743">MPPTRSCASGAKKRQKKDRVDALVKSMQGSMDRFLVKSANLNESGRSGDEFDDPMEDENEINDEDVNEEDKEVEDDVTDVTEEDDNLSEKENEDVNDQVQDNTDMGRILDIYDPGNWGQVKPALRLVMVEKGPAQRLPSDFIFPREKASGRHFSHAYYTRSLSNGKKQDRRWLVYSKTLDKIFCICCKLFTHNQSHLVSKGFNDWKNILERLRHHETSHEHIKCMSQWMELELRLQKNQTIDKHIQEELSKERNHWKDVMVRIFSLVKTLAKTKQLISIF</sequence>
<dbReference type="InterPro" id="IPR006580">
    <property type="entry name" value="Znf_TTF"/>
</dbReference>
<feature type="compositionally biased region" description="Acidic residues" evidence="1">
    <location>
        <begin position="50"/>
        <end position="96"/>
    </location>
</feature>
<dbReference type="AlphaFoldDB" id="A0A0D3ANR1"/>
<accession>A0A0D3ANR1</accession>
<organism evidence="3 4">
    <name type="scientific">Brassica oleracea var. oleracea</name>
    <dbReference type="NCBI Taxonomy" id="109376"/>
    <lineage>
        <taxon>Eukaryota</taxon>
        <taxon>Viridiplantae</taxon>
        <taxon>Streptophyta</taxon>
        <taxon>Embryophyta</taxon>
        <taxon>Tracheophyta</taxon>
        <taxon>Spermatophyta</taxon>
        <taxon>Magnoliopsida</taxon>
        <taxon>eudicotyledons</taxon>
        <taxon>Gunneridae</taxon>
        <taxon>Pentapetalae</taxon>
        <taxon>rosids</taxon>
        <taxon>malvids</taxon>
        <taxon>Brassicales</taxon>
        <taxon>Brassicaceae</taxon>
        <taxon>Brassiceae</taxon>
        <taxon>Brassica</taxon>
    </lineage>
</organism>
<dbReference type="PANTHER" id="PTHR45749">
    <property type="match status" value="1"/>
</dbReference>
<dbReference type="OMA" id="HESSNDH"/>
<reference evidence="3 4" key="1">
    <citation type="journal article" date="2014" name="Genome Biol.">
        <title>Transcriptome and methylome profiling reveals relics of genome dominance in the mesopolyploid Brassica oleracea.</title>
        <authorList>
            <person name="Parkin I.A."/>
            <person name="Koh C."/>
            <person name="Tang H."/>
            <person name="Robinson S.J."/>
            <person name="Kagale S."/>
            <person name="Clarke W.E."/>
            <person name="Town C.D."/>
            <person name="Nixon J."/>
            <person name="Krishnakumar V."/>
            <person name="Bidwell S.L."/>
            <person name="Denoeud F."/>
            <person name="Belcram H."/>
            <person name="Links M.G."/>
            <person name="Just J."/>
            <person name="Clarke C."/>
            <person name="Bender T."/>
            <person name="Huebert T."/>
            <person name="Mason A.S."/>
            <person name="Pires J.C."/>
            <person name="Barker G."/>
            <person name="Moore J."/>
            <person name="Walley P.G."/>
            <person name="Manoli S."/>
            <person name="Batley J."/>
            <person name="Edwards D."/>
            <person name="Nelson M.N."/>
            <person name="Wang X."/>
            <person name="Paterson A.H."/>
            <person name="King G."/>
            <person name="Bancroft I."/>
            <person name="Chalhoub B."/>
            <person name="Sharpe A.G."/>
        </authorList>
    </citation>
    <scope>NUCLEOTIDE SEQUENCE</scope>
    <source>
        <strain evidence="3 4">cv. TO1000</strain>
    </source>
</reference>
<dbReference type="PANTHER" id="PTHR45749:SF35">
    <property type="entry name" value="AC-LIKE TRANSPOSASE-RELATED"/>
    <property type="match status" value="1"/>
</dbReference>
<keyword evidence="4" id="KW-1185">Reference proteome</keyword>
<name>A0A0D3ANR1_BRAOL</name>
<feature type="region of interest" description="Disordered" evidence="1">
    <location>
        <begin position="35"/>
        <end position="96"/>
    </location>
</feature>
<evidence type="ECO:0000313" key="4">
    <source>
        <dbReference type="Proteomes" id="UP000032141"/>
    </source>
</evidence>
<dbReference type="eggNOG" id="ENOG502S9U9">
    <property type="taxonomic scope" value="Eukaryota"/>
</dbReference>
<dbReference type="HOGENOM" id="CLU_070210_0_0_1"/>
<feature type="region of interest" description="Disordered" evidence="1">
    <location>
        <begin position="1"/>
        <end position="20"/>
    </location>
</feature>
<dbReference type="Gramene" id="Bo2g056160.1">
    <property type="protein sequence ID" value="Bo2g056160.1"/>
    <property type="gene ID" value="Bo2g056160"/>
</dbReference>
<protein>
    <recommendedName>
        <fullName evidence="2">TTF-type domain-containing protein</fullName>
    </recommendedName>
</protein>
<evidence type="ECO:0000259" key="2">
    <source>
        <dbReference type="SMART" id="SM00597"/>
    </source>
</evidence>